<dbReference type="EMBL" id="BNEE01000003">
    <property type="protein sequence ID" value="GHI82859.1"/>
    <property type="molecule type" value="Genomic_DNA"/>
</dbReference>
<dbReference type="InterPro" id="IPR007822">
    <property type="entry name" value="LANC-like"/>
</dbReference>
<dbReference type="RefSeq" id="WP_051859698.1">
    <property type="nucleotide sequence ID" value="NZ_BNEE01000003.1"/>
</dbReference>
<reference evidence="2" key="1">
    <citation type="submission" date="2020-09" db="EMBL/GenBank/DDBJ databases">
        <title>Whole genome shotgun sequence of Streptomyces xanthophaeus NBRC 12829.</title>
        <authorList>
            <person name="Komaki H."/>
            <person name="Tamura T."/>
        </authorList>
    </citation>
    <scope>NUCLEOTIDE SEQUENCE</scope>
    <source>
        <strain evidence="2">NBRC 12829</strain>
    </source>
</reference>
<evidence type="ECO:0000256" key="1">
    <source>
        <dbReference type="PIRSR" id="PIRSR607822-1"/>
    </source>
</evidence>
<dbReference type="AlphaFoldDB" id="A0A919GSP6"/>
<evidence type="ECO:0000313" key="3">
    <source>
        <dbReference type="Proteomes" id="UP000600026"/>
    </source>
</evidence>
<keyword evidence="1" id="KW-0862">Zinc</keyword>
<sequence length="431" mass="45019">MSGARKQAALKVACEVAERAVDRRRVAEALTAARRQAHHPDSVSWLPYSVAEGDAGLAVLCSYVDQCFPRSGWDTIGDDLLTAGLRAAERAGSSAGLFGGLSGLSFTASLSNGQGSGRQRLLAALDAELSSQVPLVAARLRSEQGVAAVGGYDVVTGASGVAAGLLARDPHERLPEVMSALVWLASPVPGAPRWATPPERLVGDAVRRTYPYGNLNCGLAHGIPGPLSVLASALLGGHEVPGQSQTVRHLADWLVEHRSDDGWGINWASAVPLSNDGRTPASGRCAPARSAWCYGAPGVAHALWLAGTALDDSDLRNFAIDAMSAVLSRPVSSRFIDSPTFCHGVAGLLQVVLRFAHATRLPFFLDAADELVGQLLAAYDPDRPLGYAALDPGNTPVDRPGLLDGATGVALVLLAAATDVDPIWDRLFLLS</sequence>
<dbReference type="SUPFAM" id="SSF158745">
    <property type="entry name" value="LanC-like"/>
    <property type="match status" value="1"/>
</dbReference>
<evidence type="ECO:0000313" key="2">
    <source>
        <dbReference type="EMBL" id="GHI82859.1"/>
    </source>
</evidence>
<keyword evidence="1" id="KW-0479">Metal-binding</keyword>
<protein>
    <submittedName>
        <fullName evidence="2">Uncharacterized protein</fullName>
    </submittedName>
</protein>
<dbReference type="GO" id="GO:0031179">
    <property type="term" value="P:peptide modification"/>
    <property type="evidence" value="ECO:0007669"/>
    <property type="project" value="InterPro"/>
</dbReference>
<accession>A0A919GSP6</accession>
<dbReference type="CDD" id="cd04793">
    <property type="entry name" value="LanC"/>
    <property type="match status" value="1"/>
</dbReference>
<dbReference type="OrthoDB" id="1882482at2"/>
<feature type="binding site" evidence="1">
    <location>
        <position position="293"/>
    </location>
    <ligand>
        <name>Zn(2+)</name>
        <dbReference type="ChEBI" id="CHEBI:29105"/>
    </ligand>
</feature>
<organism evidence="2 3">
    <name type="scientific">Streptomyces xanthophaeus</name>
    <dbReference type="NCBI Taxonomy" id="67385"/>
    <lineage>
        <taxon>Bacteria</taxon>
        <taxon>Bacillati</taxon>
        <taxon>Actinomycetota</taxon>
        <taxon>Actinomycetes</taxon>
        <taxon>Kitasatosporales</taxon>
        <taxon>Streptomycetaceae</taxon>
        <taxon>Streptomyces</taxon>
    </lineage>
</organism>
<dbReference type="SMART" id="SM01260">
    <property type="entry name" value="LANC_like"/>
    <property type="match status" value="1"/>
</dbReference>
<name>A0A919GSP6_9ACTN</name>
<dbReference type="InterPro" id="IPR033889">
    <property type="entry name" value="LanC"/>
</dbReference>
<dbReference type="GO" id="GO:0046872">
    <property type="term" value="F:metal ion binding"/>
    <property type="evidence" value="ECO:0007669"/>
    <property type="project" value="UniProtKB-KW"/>
</dbReference>
<dbReference type="PRINTS" id="PR01955">
    <property type="entry name" value="LANCFRANKIA"/>
</dbReference>
<dbReference type="PRINTS" id="PR01950">
    <property type="entry name" value="LANCSUPER"/>
</dbReference>
<proteinExistence type="predicted"/>
<feature type="binding site" evidence="1">
    <location>
        <position position="343"/>
    </location>
    <ligand>
        <name>Zn(2+)</name>
        <dbReference type="ChEBI" id="CHEBI:29105"/>
    </ligand>
</feature>
<comment type="caution">
    <text evidence="2">The sequence shown here is derived from an EMBL/GenBank/DDBJ whole genome shotgun (WGS) entry which is preliminary data.</text>
</comment>
<keyword evidence="3" id="KW-1185">Reference proteome</keyword>
<gene>
    <name evidence="2" type="ORF">Sxan_02230</name>
</gene>
<dbReference type="Gene3D" id="1.50.10.20">
    <property type="match status" value="1"/>
</dbReference>
<feature type="binding site" evidence="1">
    <location>
        <position position="342"/>
    </location>
    <ligand>
        <name>Zn(2+)</name>
        <dbReference type="ChEBI" id="CHEBI:29105"/>
    </ligand>
</feature>
<dbReference type="Pfam" id="PF05147">
    <property type="entry name" value="LANC_like"/>
    <property type="match status" value="1"/>
</dbReference>
<dbReference type="Proteomes" id="UP000600026">
    <property type="component" value="Unassembled WGS sequence"/>
</dbReference>